<accession>A0A2S5R6V4</accession>
<comment type="caution">
    <text evidence="1">The sequence shown here is derived from an EMBL/GenBank/DDBJ whole genome shotgun (WGS) entry which is preliminary data.</text>
</comment>
<organism evidence="1 2">
    <name type="scientific">Holospora curviuscula</name>
    <dbReference type="NCBI Taxonomy" id="1082868"/>
    <lineage>
        <taxon>Bacteria</taxon>
        <taxon>Pseudomonadati</taxon>
        <taxon>Pseudomonadota</taxon>
        <taxon>Alphaproteobacteria</taxon>
        <taxon>Holosporales</taxon>
        <taxon>Holosporaceae</taxon>
        <taxon>Holospora</taxon>
    </lineage>
</organism>
<keyword evidence="2" id="KW-1185">Reference proteome</keyword>
<sequence>MKNKVLGVYSSIITVDLIKKHYQRTNQMYKNTKEVLMNMENITII</sequence>
<dbReference type="AlphaFoldDB" id="A0A2S5R6V4"/>
<dbReference type="EMBL" id="PHHC01000142">
    <property type="protein sequence ID" value="PPE03030.1"/>
    <property type="molecule type" value="Genomic_DNA"/>
</dbReference>
<evidence type="ECO:0000313" key="2">
    <source>
        <dbReference type="Proteomes" id="UP000239425"/>
    </source>
</evidence>
<protein>
    <submittedName>
        <fullName evidence="1">Uncharacterized protein</fullName>
    </submittedName>
</protein>
<evidence type="ECO:0000313" key="1">
    <source>
        <dbReference type="EMBL" id="PPE03030.1"/>
    </source>
</evidence>
<reference evidence="1 2" key="1">
    <citation type="submission" date="2017-11" db="EMBL/GenBank/DDBJ databases">
        <title>Comparative genomic analysis of Holospora spp., intranuclear symbionts of paramecia.</title>
        <authorList>
            <person name="Garushyants S.K."/>
            <person name="Beliavskaya A."/>
            <person name="Malko D.B."/>
            <person name="Logacheva M.D."/>
            <person name="Rautian M.S."/>
            <person name="Gelfand M.S."/>
        </authorList>
    </citation>
    <scope>NUCLEOTIDE SEQUENCE [LARGE SCALE GENOMIC DNA]</scope>
    <source>
        <strain evidence="2">02AZ16</strain>
    </source>
</reference>
<proteinExistence type="predicted"/>
<gene>
    <name evidence="1" type="ORF">HCUR_01540</name>
</gene>
<name>A0A2S5R6V4_9PROT</name>
<dbReference type="Proteomes" id="UP000239425">
    <property type="component" value="Unassembled WGS sequence"/>
</dbReference>